<organism evidence="1 2">
    <name type="scientific">Streptomyces misionensis</name>
    <dbReference type="NCBI Taxonomy" id="67331"/>
    <lineage>
        <taxon>Bacteria</taxon>
        <taxon>Bacillati</taxon>
        <taxon>Actinomycetota</taxon>
        <taxon>Actinomycetes</taxon>
        <taxon>Kitasatosporales</taxon>
        <taxon>Streptomycetaceae</taxon>
        <taxon>Streptomyces</taxon>
    </lineage>
</organism>
<proteinExistence type="predicted"/>
<accession>A0A1H4P4Q4</accession>
<dbReference type="RefSeq" id="WP_074990885.1">
    <property type="nucleotide sequence ID" value="NZ_FNTD01000004.1"/>
</dbReference>
<protein>
    <submittedName>
        <fullName evidence="1">Uncharacterized protein</fullName>
    </submittedName>
</protein>
<sequence>MTISHHLRVALLLDAAINEGGEWTTRRVQRFYQAAGYPVPLRATARKDLHALHMQGHLVLHDDNGRRFYTVNTRKDTTA</sequence>
<dbReference type="AlphaFoldDB" id="A0A1H4P4Q4"/>
<gene>
    <name evidence="1" type="ORF">SAMN04490357_0983</name>
</gene>
<evidence type="ECO:0000313" key="1">
    <source>
        <dbReference type="EMBL" id="SEC02168.1"/>
    </source>
</evidence>
<reference evidence="1 2" key="1">
    <citation type="submission" date="2016-10" db="EMBL/GenBank/DDBJ databases">
        <authorList>
            <person name="de Groot N.N."/>
        </authorList>
    </citation>
    <scope>NUCLEOTIDE SEQUENCE [LARGE SCALE GENOMIC DNA]</scope>
    <source>
        <strain evidence="1 2">DSM 40306</strain>
    </source>
</reference>
<name>A0A1H4P4Q4_9ACTN</name>
<dbReference type="GeneID" id="95510230"/>
<evidence type="ECO:0000313" key="2">
    <source>
        <dbReference type="Proteomes" id="UP000182375"/>
    </source>
</evidence>
<dbReference type="EMBL" id="FNTD01000004">
    <property type="protein sequence ID" value="SEC02168.1"/>
    <property type="molecule type" value="Genomic_DNA"/>
</dbReference>
<dbReference type="Proteomes" id="UP000182375">
    <property type="component" value="Unassembled WGS sequence"/>
</dbReference>
<dbReference type="STRING" id="67331.SAMN04490357_0983"/>